<evidence type="ECO:0000256" key="5">
    <source>
        <dbReference type="ARBA" id="ARBA00023004"/>
    </source>
</evidence>
<feature type="signal peptide" evidence="8">
    <location>
        <begin position="1"/>
        <end position="25"/>
    </location>
</feature>
<accession>A0A9W6ZST5</accession>
<reference evidence="10" key="1">
    <citation type="submission" date="2022-07" db="EMBL/GenBank/DDBJ databases">
        <title>Genome analysis of Parmales, a sister group of diatoms, reveals the evolutionary specialization of diatoms from phago-mixotrophs to photoautotrophs.</title>
        <authorList>
            <person name="Ban H."/>
            <person name="Sato S."/>
            <person name="Yoshikawa S."/>
            <person name="Kazumasa Y."/>
            <person name="Nakamura Y."/>
            <person name="Ichinomiya M."/>
            <person name="Saitoh K."/>
            <person name="Sato N."/>
            <person name="Blanc-Mathieu R."/>
            <person name="Endo H."/>
            <person name="Kuwata A."/>
            <person name="Ogata H."/>
        </authorList>
    </citation>
    <scope>NUCLEOTIDE SEQUENCE</scope>
</reference>
<dbReference type="PANTHER" id="PTHR14650">
    <property type="entry name" value="PROLYL HYDROXYLASE-RELATED"/>
    <property type="match status" value="1"/>
</dbReference>
<keyword evidence="7" id="KW-1133">Transmembrane helix</keyword>
<keyword evidence="7" id="KW-0472">Membrane</keyword>
<dbReference type="GO" id="GO:0051213">
    <property type="term" value="F:dioxygenase activity"/>
    <property type="evidence" value="ECO:0007669"/>
    <property type="project" value="UniProtKB-KW"/>
</dbReference>
<feature type="domain" description="Fe2OG dioxygenase" evidence="9">
    <location>
        <begin position="165"/>
        <end position="272"/>
    </location>
</feature>
<feature type="transmembrane region" description="Helical" evidence="7">
    <location>
        <begin position="582"/>
        <end position="606"/>
    </location>
</feature>
<gene>
    <name evidence="10" type="ORF">TrRE_jg8871</name>
</gene>
<evidence type="ECO:0000256" key="6">
    <source>
        <dbReference type="SAM" id="MobiDB-lite"/>
    </source>
</evidence>
<keyword evidence="7" id="KW-0812">Transmembrane</keyword>
<keyword evidence="4" id="KW-0560">Oxidoreductase</keyword>
<dbReference type="InterPro" id="IPR006620">
    <property type="entry name" value="Pro_4_hyd_alph"/>
</dbReference>
<dbReference type="Proteomes" id="UP001165082">
    <property type="component" value="Unassembled WGS sequence"/>
</dbReference>
<comment type="caution">
    <text evidence="10">The sequence shown here is derived from an EMBL/GenBank/DDBJ whole genome shotgun (WGS) entry which is preliminary data.</text>
</comment>
<feature type="compositionally biased region" description="Basic residues" evidence="6">
    <location>
        <begin position="437"/>
        <end position="448"/>
    </location>
</feature>
<dbReference type="InterPro" id="IPR005123">
    <property type="entry name" value="Oxoglu/Fe-dep_dioxygenase_dom"/>
</dbReference>
<evidence type="ECO:0000256" key="8">
    <source>
        <dbReference type="SAM" id="SignalP"/>
    </source>
</evidence>
<organism evidence="10 11">
    <name type="scientific">Triparma retinervis</name>
    <dbReference type="NCBI Taxonomy" id="2557542"/>
    <lineage>
        <taxon>Eukaryota</taxon>
        <taxon>Sar</taxon>
        <taxon>Stramenopiles</taxon>
        <taxon>Ochrophyta</taxon>
        <taxon>Bolidophyceae</taxon>
        <taxon>Parmales</taxon>
        <taxon>Triparmaceae</taxon>
        <taxon>Triparma</taxon>
    </lineage>
</organism>
<dbReference type="InterPro" id="IPR044862">
    <property type="entry name" value="Pro_4_hyd_alph_FE2OG_OXY"/>
</dbReference>
<keyword evidence="3" id="KW-0223">Dioxygenase</keyword>
<dbReference type="GO" id="GO:0016705">
    <property type="term" value="F:oxidoreductase activity, acting on paired donors, with incorporation or reduction of molecular oxygen"/>
    <property type="evidence" value="ECO:0007669"/>
    <property type="project" value="InterPro"/>
</dbReference>
<name>A0A9W6ZST5_9STRA</name>
<feature type="transmembrane region" description="Helical" evidence="7">
    <location>
        <begin position="390"/>
        <end position="407"/>
    </location>
</feature>
<dbReference type="Pfam" id="PF13640">
    <property type="entry name" value="2OG-FeII_Oxy_3"/>
    <property type="match status" value="1"/>
</dbReference>
<dbReference type="PANTHER" id="PTHR14650:SF1">
    <property type="entry name" value="2-OXOGLUTARATE AND IRON-DEPENDENT OXYGENASE DOMAIN-CONTAINING PROTEIN 3"/>
    <property type="match status" value="1"/>
</dbReference>
<dbReference type="GO" id="GO:0031418">
    <property type="term" value="F:L-ascorbic acid binding"/>
    <property type="evidence" value="ECO:0007669"/>
    <property type="project" value="InterPro"/>
</dbReference>
<keyword evidence="2" id="KW-0479">Metal-binding</keyword>
<protein>
    <recommendedName>
        <fullName evidence="9">Fe2OG dioxygenase domain-containing protein</fullName>
    </recommendedName>
</protein>
<evidence type="ECO:0000256" key="4">
    <source>
        <dbReference type="ARBA" id="ARBA00023002"/>
    </source>
</evidence>
<keyword evidence="5" id="KW-0408">Iron</keyword>
<dbReference type="GO" id="GO:0016020">
    <property type="term" value="C:membrane"/>
    <property type="evidence" value="ECO:0007669"/>
    <property type="project" value="TreeGrafter"/>
</dbReference>
<comment type="cofactor">
    <cofactor evidence="1">
        <name>L-ascorbate</name>
        <dbReference type="ChEBI" id="CHEBI:38290"/>
    </cofactor>
</comment>
<dbReference type="OrthoDB" id="427071at2759"/>
<keyword evidence="11" id="KW-1185">Reference proteome</keyword>
<dbReference type="PROSITE" id="PS51471">
    <property type="entry name" value="FE2OG_OXY"/>
    <property type="match status" value="1"/>
</dbReference>
<sequence>MSLKFTIASLCLLLALCTTTETAQAGKVPTIQHEVECSGDYGVANPYDGSGGGGFVEGCHPKKCNRLVFDNFLDEEGVERLKGIAEKAIEVGRGDGGRPGPTILDINSGYLRDDMGLVNIYQSPEGNSIFSADDFLFYRNVVESIRATVEGVNGLDLGMPKFTAPTFITRIKHDPEWRPQGMHDVYWMPHIDKQNTGHYDYSGLLYLSTQGEDFAEGMFEFLINDEEQDKVEEQVKPERGKLISFTAGSENLHRVNVVRGGTRYVLSFWFTCDGEKEFGNFLDGEVHRAFGAGGKEGEVVIMEKYQQDLCPFNTTILASSPQKNCMTACTPLSHSCSEAEETLTASYSPQVLCNELLDTMDDNSCECQVFWVGDDCSTHYVDMFPTASNVYSIFFAFVFLFLSCFSAREIYKHMTELDESAQKMNKQTSTKNAGANTRRRSSTLKFSRPKSARSTLVSGFFQPARVRILVQSAVFFASVMRFIYLSNIATRLCYEGTVCSSIFFEPANVAIISACLLTVMFWKKMGMLFKKGVSKSAQNDEDVRFFQIFGFYTVFQFTMIIVTNTATALNVDVHALYNIQLLVSGGYMIGLLYGCITFGVTLLHLLHFKNQDAATRDKTWKKVRKVVHMLAIVVPSGVLYVTMLMVYMGMGMRGVAKSWMGCQFLFRFLEACVIWGLTSCLKGKPPKHGHGQHGSS</sequence>
<feature type="transmembrane region" description="Helical" evidence="7">
    <location>
        <begin position="502"/>
        <end position="522"/>
    </location>
</feature>
<evidence type="ECO:0000256" key="3">
    <source>
        <dbReference type="ARBA" id="ARBA00022964"/>
    </source>
</evidence>
<dbReference type="Gene3D" id="2.60.120.620">
    <property type="entry name" value="q2cbj1_9rhob like domain"/>
    <property type="match status" value="1"/>
</dbReference>
<feature type="chain" id="PRO_5040928334" description="Fe2OG dioxygenase domain-containing protein" evidence="8">
    <location>
        <begin position="26"/>
        <end position="696"/>
    </location>
</feature>
<feature type="region of interest" description="Disordered" evidence="6">
    <location>
        <begin position="422"/>
        <end position="448"/>
    </location>
</feature>
<feature type="non-terminal residue" evidence="10">
    <location>
        <position position="696"/>
    </location>
</feature>
<evidence type="ECO:0000256" key="1">
    <source>
        <dbReference type="ARBA" id="ARBA00001961"/>
    </source>
</evidence>
<evidence type="ECO:0000256" key="7">
    <source>
        <dbReference type="SAM" id="Phobius"/>
    </source>
</evidence>
<dbReference type="EMBL" id="BRXZ01002188">
    <property type="protein sequence ID" value="GMH56483.1"/>
    <property type="molecule type" value="Genomic_DNA"/>
</dbReference>
<evidence type="ECO:0000256" key="2">
    <source>
        <dbReference type="ARBA" id="ARBA00022723"/>
    </source>
</evidence>
<evidence type="ECO:0000313" key="10">
    <source>
        <dbReference type="EMBL" id="GMH56483.1"/>
    </source>
</evidence>
<proteinExistence type="predicted"/>
<evidence type="ECO:0000313" key="11">
    <source>
        <dbReference type="Proteomes" id="UP001165082"/>
    </source>
</evidence>
<dbReference type="AlphaFoldDB" id="A0A9W6ZST5"/>
<feature type="transmembrane region" description="Helical" evidence="7">
    <location>
        <begin position="543"/>
        <end position="562"/>
    </location>
</feature>
<dbReference type="InterPro" id="IPR039210">
    <property type="entry name" value="OGFOD3"/>
</dbReference>
<dbReference type="GO" id="GO:0005506">
    <property type="term" value="F:iron ion binding"/>
    <property type="evidence" value="ECO:0007669"/>
    <property type="project" value="InterPro"/>
</dbReference>
<feature type="transmembrane region" description="Helical" evidence="7">
    <location>
        <begin position="626"/>
        <end position="650"/>
    </location>
</feature>
<feature type="transmembrane region" description="Helical" evidence="7">
    <location>
        <begin position="468"/>
        <end position="490"/>
    </location>
</feature>
<dbReference type="SMART" id="SM00702">
    <property type="entry name" value="P4Hc"/>
    <property type="match status" value="1"/>
</dbReference>
<keyword evidence="8" id="KW-0732">Signal</keyword>
<feature type="compositionally biased region" description="Polar residues" evidence="6">
    <location>
        <begin position="422"/>
        <end position="435"/>
    </location>
</feature>
<evidence type="ECO:0000259" key="9">
    <source>
        <dbReference type="PROSITE" id="PS51471"/>
    </source>
</evidence>